<dbReference type="AlphaFoldDB" id="A0A0R2ICC1"/>
<reference evidence="2 3" key="1">
    <citation type="journal article" date="2015" name="Genome Announc.">
        <title>Expanding the biotechnology potential of lactobacilli through comparative genomics of 213 strains and associated genera.</title>
        <authorList>
            <person name="Sun Z."/>
            <person name="Harris H.M."/>
            <person name="McCann A."/>
            <person name="Guo C."/>
            <person name="Argimon S."/>
            <person name="Zhang W."/>
            <person name="Yang X."/>
            <person name="Jeffery I.B."/>
            <person name="Cooney J.C."/>
            <person name="Kagawa T.F."/>
            <person name="Liu W."/>
            <person name="Song Y."/>
            <person name="Salvetti E."/>
            <person name="Wrobel A."/>
            <person name="Rasinkangas P."/>
            <person name="Parkhill J."/>
            <person name="Rea M.C."/>
            <person name="O'Sullivan O."/>
            <person name="Ritari J."/>
            <person name="Douillard F.P."/>
            <person name="Paul Ross R."/>
            <person name="Yang R."/>
            <person name="Briner A.E."/>
            <person name="Felis G.E."/>
            <person name="de Vos W.M."/>
            <person name="Barrangou R."/>
            <person name="Klaenhammer T.R."/>
            <person name="Caufield P.W."/>
            <person name="Cui Y."/>
            <person name="Zhang H."/>
            <person name="O'Toole P.W."/>
        </authorList>
    </citation>
    <scope>NUCLEOTIDE SEQUENCE [LARGE SCALE GENOMIC DNA]</scope>
    <source>
        <strain evidence="2 3">DSM 17896</strain>
    </source>
</reference>
<name>A0A0R2ICC1_9LACO</name>
<evidence type="ECO:0000313" key="2">
    <source>
        <dbReference type="EMBL" id="KRN59620.1"/>
    </source>
</evidence>
<dbReference type="RefSeq" id="WP_057739893.1">
    <property type="nucleotide sequence ID" value="NZ_JQBW01000004.1"/>
</dbReference>
<keyword evidence="3" id="KW-1185">Reference proteome</keyword>
<evidence type="ECO:0000313" key="3">
    <source>
        <dbReference type="Proteomes" id="UP000050934"/>
    </source>
</evidence>
<accession>A0A0R2ICC1</accession>
<feature type="compositionally biased region" description="Basic residues" evidence="1">
    <location>
        <begin position="12"/>
        <end position="22"/>
    </location>
</feature>
<dbReference type="PATRIC" id="fig|396268.3.peg.1389"/>
<dbReference type="OrthoDB" id="2149263at2"/>
<dbReference type="STRING" id="396268.IV45_GL001369"/>
<organism evidence="2 3">
    <name type="scientific">Limosilactobacillus secaliphilus</name>
    <dbReference type="NCBI Taxonomy" id="396268"/>
    <lineage>
        <taxon>Bacteria</taxon>
        <taxon>Bacillati</taxon>
        <taxon>Bacillota</taxon>
        <taxon>Bacilli</taxon>
        <taxon>Lactobacillales</taxon>
        <taxon>Lactobacillaceae</taxon>
        <taxon>Limosilactobacillus</taxon>
    </lineage>
</organism>
<dbReference type="Proteomes" id="UP000050934">
    <property type="component" value="Unassembled WGS sequence"/>
</dbReference>
<sequence length="213" mass="24270">MPKQGQFAKSQRPAHVKNLRQRGQRTASRVILDKDFSDFVLTRFALTSKQRLPKLTAETCQRFLQELLPRLQDDQGNLLTATTATLNYCLGQVPWQFFEQVSDNWPLLSHFCQREIPAVPLKQRLLIKEQVSQKQLDQLLGQLLSRQAAAITLVNAHNHALQDMMTQKIQQSIMKAAAIDWAQVRKLLQPFNQTLDTAKDAGTQAWLNELGAL</sequence>
<feature type="region of interest" description="Disordered" evidence="1">
    <location>
        <begin position="1"/>
        <end position="22"/>
    </location>
</feature>
<proteinExistence type="predicted"/>
<gene>
    <name evidence="2" type="ORF">IV45_GL001369</name>
</gene>
<protein>
    <submittedName>
        <fullName evidence="2">Uncharacterized protein</fullName>
    </submittedName>
</protein>
<comment type="caution">
    <text evidence="2">The sequence shown here is derived from an EMBL/GenBank/DDBJ whole genome shotgun (WGS) entry which is preliminary data.</text>
</comment>
<evidence type="ECO:0000256" key="1">
    <source>
        <dbReference type="SAM" id="MobiDB-lite"/>
    </source>
</evidence>
<dbReference type="EMBL" id="JQBW01000004">
    <property type="protein sequence ID" value="KRN59620.1"/>
    <property type="molecule type" value="Genomic_DNA"/>
</dbReference>